<organism evidence="2 3">
    <name type="scientific">Anthostomella pinea</name>
    <dbReference type="NCBI Taxonomy" id="933095"/>
    <lineage>
        <taxon>Eukaryota</taxon>
        <taxon>Fungi</taxon>
        <taxon>Dikarya</taxon>
        <taxon>Ascomycota</taxon>
        <taxon>Pezizomycotina</taxon>
        <taxon>Sordariomycetes</taxon>
        <taxon>Xylariomycetidae</taxon>
        <taxon>Xylariales</taxon>
        <taxon>Xylariaceae</taxon>
        <taxon>Anthostomella</taxon>
    </lineage>
</organism>
<reference evidence="2" key="1">
    <citation type="submission" date="2023-10" db="EMBL/GenBank/DDBJ databases">
        <authorList>
            <person name="Hackl T."/>
        </authorList>
    </citation>
    <scope>NUCLEOTIDE SEQUENCE</scope>
</reference>
<protein>
    <submittedName>
        <fullName evidence="2">Uu.00g054480.m01.CDS01</fullName>
    </submittedName>
</protein>
<feature type="compositionally biased region" description="Basic and acidic residues" evidence="1">
    <location>
        <begin position="71"/>
        <end position="91"/>
    </location>
</feature>
<dbReference type="EMBL" id="CAUWAG010000019">
    <property type="protein sequence ID" value="CAJ2512433.1"/>
    <property type="molecule type" value="Genomic_DNA"/>
</dbReference>
<evidence type="ECO:0000256" key="1">
    <source>
        <dbReference type="SAM" id="MobiDB-lite"/>
    </source>
</evidence>
<comment type="caution">
    <text evidence="2">The sequence shown here is derived from an EMBL/GenBank/DDBJ whole genome shotgun (WGS) entry which is preliminary data.</text>
</comment>
<accession>A0AAI8VXV8</accession>
<feature type="compositionally biased region" description="Basic and acidic residues" evidence="1">
    <location>
        <begin position="168"/>
        <end position="178"/>
    </location>
</feature>
<proteinExistence type="predicted"/>
<feature type="compositionally biased region" description="Low complexity" evidence="1">
    <location>
        <begin position="103"/>
        <end position="112"/>
    </location>
</feature>
<evidence type="ECO:0000313" key="3">
    <source>
        <dbReference type="Proteomes" id="UP001295740"/>
    </source>
</evidence>
<gene>
    <name evidence="2" type="ORF">KHLLAP_LOCUS12901</name>
</gene>
<dbReference type="AlphaFoldDB" id="A0AAI8VXV8"/>
<feature type="compositionally biased region" description="Acidic residues" evidence="1">
    <location>
        <begin position="179"/>
        <end position="191"/>
    </location>
</feature>
<evidence type="ECO:0000313" key="2">
    <source>
        <dbReference type="EMBL" id="CAJ2512433.1"/>
    </source>
</evidence>
<sequence length="191" mass="21283">MSTESPIVSWPIPSAPLPVHLPLESSSSDALHIESMRNIRTSLDGSPETVSHTKPSDYFVPKHERDHRRRAREEEAAKAERESTIISETDRCSPCPTGPRPTNPRTTSLSPTSPRPTNPERQAPAPKLEQPSARPAKSTIVTKERTEASRRRFVLAVNALNGKSPTEPSDKRRVRSEGFEESTDEWVSIDE</sequence>
<keyword evidence="3" id="KW-1185">Reference proteome</keyword>
<feature type="compositionally biased region" description="Polar residues" evidence="1">
    <location>
        <begin position="38"/>
        <end position="53"/>
    </location>
</feature>
<feature type="region of interest" description="Disordered" evidence="1">
    <location>
        <begin position="38"/>
        <end position="191"/>
    </location>
</feature>
<dbReference type="Proteomes" id="UP001295740">
    <property type="component" value="Unassembled WGS sequence"/>
</dbReference>
<name>A0AAI8VXV8_9PEZI</name>